<keyword evidence="3" id="KW-1185">Reference proteome</keyword>
<accession>A0ABN0QWF3</accession>
<organism evidence="2 3">
    <name type="scientific">Mycobacterium ulcerans str. Harvey</name>
    <dbReference type="NCBI Taxonomy" id="1299332"/>
    <lineage>
        <taxon>Bacteria</taxon>
        <taxon>Bacillati</taxon>
        <taxon>Actinomycetota</taxon>
        <taxon>Actinomycetes</taxon>
        <taxon>Mycobacteriales</taxon>
        <taxon>Mycobacteriaceae</taxon>
        <taxon>Mycobacterium</taxon>
        <taxon>Mycobacterium ulcerans group</taxon>
    </lineage>
</organism>
<evidence type="ECO:0000256" key="1">
    <source>
        <dbReference type="SAM" id="Phobius"/>
    </source>
</evidence>
<keyword evidence="1" id="KW-1133">Transmembrane helix</keyword>
<sequence>MNLPIQEHLAETHGYPFALAVTIVPVLTVVAVLALIGKDATGVHFGTAETAFLPGKT</sequence>
<dbReference type="EMBL" id="JAOL01000131">
    <property type="protein sequence ID" value="EUA88943.1"/>
    <property type="molecule type" value="Genomic_DNA"/>
</dbReference>
<keyword evidence="1" id="KW-0812">Transmembrane</keyword>
<keyword evidence="1" id="KW-0472">Membrane</keyword>
<protein>
    <submittedName>
        <fullName evidence="2">Sialic acid-transport integral membrane NanT domain protein</fullName>
    </submittedName>
</protein>
<evidence type="ECO:0000313" key="3">
    <source>
        <dbReference type="Proteomes" id="UP000020681"/>
    </source>
</evidence>
<reference evidence="2 3" key="1">
    <citation type="submission" date="2014-01" db="EMBL/GenBank/DDBJ databases">
        <authorList>
            <person name="Dobos K."/>
            <person name="Lenaerts A."/>
            <person name="Ordway D."/>
            <person name="DeGroote M.A."/>
            <person name="Parker T."/>
            <person name="Sizemore C."/>
            <person name="Tallon L.J."/>
            <person name="Sadzewicz L.K."/>
            <person name="Sengamalay N."/>
            <person name="Fraser C.M."/>
            <person name="Hine E."/>
            <person name="Shefchek K.A."/>
            <person name="Das S.P."/>
            <person name="Tettelin H."/>
        </authorList>
    </citation>
    <scope>NUCLEOTIDE SEQUENCE [LARGE SCALE GENOMIC DNA]</scope>
    <source>
        <strain evidence="2 3">Harvey</strain>
    </source>
</reference>
<feature type="transmembrane region" description="Helical" evidence="1">
    <location>
        <begin position="15"/>
        <end position="36"/>
    </location>
</feature>
<evidence type="ECO:0000313" key="2">
    <source>
        <dbReference type="EMBL" id="EUA88943.1"/>
    </source>
</evidence>
<proteinExistence type="predicted"/>
<comment type="caution">
    <text evidence="2">The sequence shown here is derived from an EMBL/GenBank/DDBJ whole genome shotgun (WGS) entry which is preliminary data.</text>
</comment>
<gene>
    <name evidence="2" type="primary">nanT</name>
    <name evidence="2" type="ORF">I551_4606</name>
</gene>
<name>A0ABN0QWF3_MYCUL</name>
<dbReference type="Proteomes" id="UP000020681">
    <property type="component" value="Unassembled WGS sequence"/>
</dbReference>